<evidence type="ECO:0000256" key="9">
    <source>
        <dbReference type="ARBA" id="ARBA00022884"/>
    </source>
</evidence>
<evidence type="ECO:0000313" key="17">
    <source>
        <dbReference type="EMBL" id="KEQ76924.1"/>
    </source>
</evidence>
<dbReference type="CDD" id="cd00673">
    <property type="entry name" value="AlaRS_core"/>
    <property type="match status" value="1"/>
</dbReference>
<comment type="domain">
    <text evidence="15">Consists of three domains; the N-terminal catalytic domain, the editing domain and the C-terminal C-Ala domain. The editing domain removes incorrectly charged amino acids, while the C-Ala domain, along with tRNA(Ala), serves as a bridge to cooperatively bring together the editing and aminoacylation centers thus stimulating deacylation of misacylated tRNAs.</text>
</comment>
<evidence type="ECO:0000256" key="4">
    <source>
        <dbReference type="ARBA" id="ARBA00022598"/>
    </source>
</evidence>
<evidence type="ECO:0000256" key="3">
    <source>
        <dbReference type="ARBA" id="ARBA00022555"/>
    </source>
</evidence>
<dbReference type="EC" id="6.1.1.7" evidence="15"/>
<feature type="binding site" evidence="15">
    <location>
        <position position="723"/>
    </location>
    <ligand>
        <name>Zn(2+)</name>
        <dbReference type="ChEBI" id="CHEBI:29105"/>
    </ligand>
</feature>
<dbReference type="Pfam" id="PF01411">
    <property type="entry name" value="tRNA-synt_2c"/>
    <property type="match status" value="1"/>
</dbReference>
<dbReference type="PRINTS" id="PR00980">
    <property type="entry name" value="TRNASYNTHALA"/>
</dbReference>
<evidence type="ECO:0000313" key="18">
    <source>
        <dbReference type="Proteomes" id="UP000027730"/>
    </source>
</evidence>
<keyword evidence="10 15" id="KW-0648">Protein biosynthesis</keyword>
<evidence type="ECO:0000256" key="15">
    <source>
        <dbReference type="HAMAP-Rule" id="MF_03133"/>
    </source>
</evidence>
<gene>
    <name evidence="15" type="primary">ALA1</name>
    <name evidence="17" type="ORF">M436DRAFT_69856</name>
</gene>
<dbReference type="SUPFAM" id="SSF55186">
    <property type="entry name" value="ThrRS/AlaRS common domain"/>
    <property type="match status" value="1"/>
</dbReference>
<dbReference type="GO" id="GO:0005739">
    <property type="term" value="C:mitochondrion"/>
    <property type="evidence" value="ECO:0007669"/>
    <property type="project" value="UniProtKB-SubCell"/>
</dbReference>
<keyword evidence="3 15" id="KW-0820">tRNA-binding</keyword>
<dbReference type="AlphaFoldDB" id="A0A074WZK3"/>
<dbReference type="SUPFAM" id="SSF55681">
    <property type="entry name" value="Class II aaRS and biotin synthetases"/>
    <property type="match status" value="1"/>
</dbReference>
<dbReference type="OrthoDB" id="2423964at2759"/>
<dbReference type="InterPro" id="IPR009000">
    <property type="entry name" value="Transl_B-barrel_sf"/>
</dbReference>
<reference evidence="17 18" key="1">
    <citation type="journal article" date="2014" name="BMC Genomics">
        <title>Genome sequencing of four Aureobasidium pullulans varieties: biotechnological potential, stress tolerance, and description of new species.</title>
        <authorList>
            <person name="Gostin Ar C."/>
            <person name="Ohm R.A."/>
            <person name="Kogej T."/>
            <person name="Sonjak S."/>
            <person name="Turk M."/>
            <person name="Zajc J."/>
            <person name="Zalar P."/>
            <person name="Grube M."/>
            <person name="Sun H."/>
            <person name="Han J."/>
            <person name="Sharma A."/>
            <person name="Chiniquy J."/>
            <person name="Ngan C.Y."/>
            <person name="Lipzen A."/>
            <person name="Barry K."/>
            <person name="Grigoriev I.V."/>
            <person name="Gunde-Cimerman N."/>
        </authorList>
    </citation>
    <scope>NUCLEOTIDE SEQUENCE [LARGE SCALE GENOMIC DNA]</scope>
    <source>
        <strain evidence="17 18">CBS 147.97</strain>
    </source>
</reference>
<sequence length="959" mass="106483">MASQSKDQQWNAVKVRSTFIDYFVKKRGHTFVPSSSVVPHSDPTLLFANAGMNQYKSIFLGTVDPSSDFASLKRATNSQKCIRAGGKHNDLDDVGKDSYHHTFFEMLGNWSFGDYFKKEAIAWSWELLTNEFGLDPARMYVTYFEGDKAGGLEPDLEAKELWKSVGVPEDHILPGNMKDNFWEMGDQGPCGPCSEIHYDRIGGRNAAHLVNMDDPNVLEIWNNVFIQYNRESDKSLRSLPNKHVDTGMGFERLVSILQDKPSNYDTDVFTPLFDRIQEITGVRKYEGKFGSEDADGVDTAYRVVADHVRLLTFAITDGGIPNNMGRGYVVRRVLRRGARYARKYLNTDIGDFFSKIVPTLVAQMGDMFPEIKGKEQDVKEILNEEELSFAKTLDRGEAMFEKYAQQCKDNNTKSLSGSDVWRLYDTYGFPVDLTQLMAEERGLTINEEEVNAAQAKAKEASKGEKKAGADLVKLDVHDLGKLDTMAEVSKTDDEPKFGRGNINATVKAIYFNKNFLSSTSEVPEGEQFGVILDKTNFYAEQGGQENDTGKILIDGEAELDVQNVQSYAGYVLHTGYMTYGTFKTGDSVICEYDELRRHPIRNNHTGTHILNFALRAVLGDDINQKGSLVAAEKLRFDFSHKAALSDKELQEVETKSTSYIRQNSPVYSQEVPLATARNIKGVRAVFGETYPDPVRVVSVGVPVEQLLEDVHNPQWENVSVEFCGGTHVDKTGEIKELIVLEEGGIAKGIRRIIAVTGQAAHEVQRVAQEFSDDLALLEKMEYSPQKEQKAKALQVQLNQLTISAVTKTQLKERFAKVSKANLDQQKAFLKAENKTVTDTIAKHFTDNPDSKRLVVRVPISANQKAISEAIKTISTKQKDKTIYIIAADEKDGKVVHGCHVSAEAKEKGADAPAWATEVAGVLGGKAGGKGATSLGQGTQPENADQAVELATKYLEKLGL</sequence>
<dbReference type="FunFam" id="3.30.980.10:FF:000004">
    <property type="entry name" value="Alanine--tRNA ligase, cytoplasmic"/>
    <property type="match status" value="1"/>
</dbReference>
<dbReference type="SUPFAM" id="SSF50447">
    <property type="entry name" value="Translation proteins"/>
    <property type="match status" value="1"/>
</dbReference>
<dbReference type="EMBL" id="KL584703">
    <property type="protein sequence ID" value="KEQ76924.1"/>
    <property type="molecule type" value="Genomic_DNA"/>
</dbReference>
<dbReference type="Gene3D" id="2.40.30.130">
    <property type="match status" value="1"/>
</dbReference>
<keyword evidence="4 15" id="KW-0436">Ligase</keyword>
<dbReference type="Proteomes" id="UP000027730">
    <property type="component" value="Unassembled WGS sequence"/>
</dbReference>
<dbReference type="InterPro" id="IPR003156">
    <property type="entry name" value="DHHA1_dom"/>
</dbReference>
<keyword evidence="2 15" id="KW-0963">Cytoplasm</keyword>
<dbReference type="GO" id="GO:0005524">
    <property type="term" value="F:ATP binding"/>
    <property type="evidence" value="ECO:0007669"/>
    <property type="project" value="UniProtKB-UniRule"/>
</dbReference>
<dbReference type="GO" id="GO:0070143">
    <property type="term" value="P:mitochondrial alanyl-tRNA aminoacylation"/>
    <property type="evidence" value="ECO:0007669"/>
    <property type="project" value="UniProtKB-UniRule"/>
</dbReference>
<comment type="subunit">
    <text evidence="15">Monomer.</text>
</comment>
<comment type="subcellular location">
    <subcellularLocation>
        <location evidence="15">Mitochondrion</location>
    </subcellularLocation>
    <subcellularLocation>
        <location evidence="15">Cytoplasm</location>
    </subcellularLocation>
</comment>
<dbReference type="InterPro" id="IPR018165">
    <property type="entry name" value="Ala-tRNA-synth_IIc_core"/>
</dbReference>
<dbReference type="GO" id="GO:0000049">
    <property type="term" value="F:tRNA binding"/>
    <property type="evidence" value="ECO:0007669"/>
    <property type="project" value="UniProtKB-KW"/>
</dbReference>
<evidence type="ECO:0000256" key="11">
    <source>
        <dbReference type="ARBA" id="ARBA00023128"/>
    </source>
</evidence>
<dbReference type="RefSeq" id="XP_013431212.1">
    <property type="nucleotide sequence ID" value="XM_013575758.1"/>
</dbReference>
<organism evidence="17 18">
    <name type="scientific">Aureobasidium namibiae CBS 147.97</name>
    <dbReference type="NCBI Taxonomy" id="1043004"/>
    <lineage>
        <taxon>Eukaryota</taxon>
        <taxon>Fungi</taxon>
        <taxon>Dikarya</taxon>
        <taxon>Ascomycota</taxon>
        <taxon>Pezizomycotina</taxon>
        <taxon>Dothideomycetes</taxon>
        <taxon>Dothideomycetidae</taxon>
        <taxon>Dothideales</taxon>
        <taxon>Saccotheciaceae</taxon>
        <taxon>Aureobasidium</taxon>
    </lineage>
</organism>
<dbReference type="InterPro" id="IPR045864">
    <property type="entry name" value="aa-tRNA-synth_II/BPL/LPL"/>
</dbReference>
<name>A0A074WZK3_9PEZI</name>
<dbReference type="HAMAP" id="MF_00036_B">
    <property type="entry name" value="Ala_tRNA_synth_B"/>
    <property type="match status" value="1"/>
</dbReference>
<dbReference type="STRING" id="1043004.A0A074WZK3"/>
<evidence type="ECO:0000256" key="5">
    <source>
        <dbReference type="ARBA" id="ARBA00022723"/>
    </source>
</evidence>
<dbReference type="FunFam" id="2.40.30.130:FF:000004">
    <property type="entry name" value="Alanine--tRNA ligase"/>
    <property type="match status" value="1"/>
</dbReference>
<evidence type="ECO:0000256" key="7">
    <source>
        <dbReference type="ARBA" id="ARBA00022833"/>
    </source>
</evidence>
<dbReference type="FunFam" id="3.30.930.10:FF:000011">
    <property type="entry name" value="Alanine--tRNA ligase, cytoplasmic"/>
    <property type="match status" value="1"/>
</dbReference>
<keyword evidence="6 15" id="KW-0547">Nucleotide-binding</keyword>
<evidence type="ECO:0000256" key="1">
    <source>
        <dbReference type="ARBA" id="ARBA00008429"/>
    </source>
</evidence>
<evidence type="ECO:0000259" key="16">
    <source>
        <dbReference type="PROSITE" id="PS50860"/>
    </source>
</evidence>
<dbReference type="Pfam" id="PF07973">
    <property type="entry name" value="tRNA_SAD"/>
    <property type="match status" value="1"/>
</dbReference>
<dbReference type="Gene3D" id="3.10.310.40">
    <property type="match status" value="1"/>
</dbReference>
<dbReference type="GeneID" id="25414670"/>
<evidence type="ECO:0000256" key="8">
    <source>
        <dbReference type="ARBA" id="ARBA00022840"/>
    </source>
</evidence>
<keyword evidence="7 15" id="KW-0862">Zinc</keyword>
<keyword evidence="18" id="KW-1185">Reference proteome</keyword>
<protein>
    <recommendedName>
        <fullName evidence="15">Alanine--tRNA ligase</fullName>
        <ecNumber evidence="15">6.1.1.7</ecNumber>
    </recommendedName>
    <alternativeName>
        <fullName evidence="15">Alanyl-tRNA synthetase</fullName>
        <shortName evidence="15">AlaRS</shortName>
    </alternativeName>
</protein>
<dbReference type="InterPro" id="IPR002318">
    <property type="entry name" value="Ala-tRNA-lgiase_IIc"/>
</dbReference>
<dbReference type="FunFam" id="3.10.310.40:FF:000003">
    <property type="entry name" value="Alanine--tRNA ligase"/>
    <property type="match status" value="1"/>
</dbReference>
<keyword evidence="9 15" id="KW-0694">RNA-binding</keyword>
<keyword evidence="8 15" id="KW-0067">ATP-binding</keyword>
<dbReference type="PANTHER" id="PTHR11777:SF9">
    <property type="entry name" value="ALANINE--TRNA LIGASE, CYTOPLASMIC"/>
    <property type="match status" value="1"/>
</dbReference>
<evidence type="ECO:0000256" key="2">
    <source>
        <dbReference type="ARBA" id="ARBA00022490"/>
    </source>
</evidence>
<dbReference type="InterPro" id="IPR059090">
    <property type="entry name" value="ALA1_helical"/>
</dbReference>
<evidence type="ECO:0000256" key="10">
    <source>
        <dbReference type="ARBA" id="ARBA00022917"/>
    </source>
</evidence>
<accession>A0A074WZK3</accession>
<feature type="binding site" evidence="15">
    <location>
        <position position="727"/>
    </location>
    <ligand>
        <name>Zn(2+)</name>
        <dbReference type="ChEBI" id="CHEBI:29105"/>
    </ligand>
</feature>
<dbReference type="SUPFAM" id="SSF101353">
    <property type="entry name" value="Putative anticodon-binding domain of alanyl-tRNA synthetase (AlaRS)"/>
    <property type="match status" value="1"/>
</dbReference>
<feature type="binding site" evidence="15">
    <location>
        <position position="604"/>
    </location>
    <ligand>
        <name>Zn(2+)</name>
        <dbReference type="ChEBI" id="CHEBI:29105"/>
    </ligand>
</feature>
<dbReference type="PANTHER" id="PTHR11777">
    <property type="entry name" value="ALANYL-TRNA SYNTHETASE"/>
    <property type="match status" value="1"/>
</dbReference>
<evidence type="ECO:0000256" key="13">
    <source>
        <dbReference type="ARBA" id="ARBA00048300"/>
    </source>
</evidence>
<dbReference type="Pfam" id="PF26023">
    <property type="entry name" value="ALA1"/>
    <property type="match status" value="1"/>
</dbReference>
<dbReference type="PROSITE" id="PS50860">
    <property type="entry name" value="AA_TRNA_LIGASE_II_ALA"/>
    <property type="match status" value="1"/>
</dbReference>
<comment type="catalytic activity">
    <reaction evidence="13 15">
        <text>tRNA(Ala) + L-alanine + ATP = L-alanyl-tRNA(Ala) + AMP + diphosphate</text>
        <dbReference type="Rhea" id="RHEA:12540"/>
        <dbReference type="Rhea" id="RHEA-COMP:9657"/>
        <dbReference type="Rhea" id="RHEA-COMP:9923"/>
        <dbReference type="ChEBI" id="CHEBI:30616"/>
        <dbReference type="ChEBI" id="CHEBI:33019"/>
        <dbReference type="ChEBI" id="CHEBI:57972"/>
        <dbReference type="ChEBI" id="CHEBI:78442"/>
        <dbReference type="ChEBI" id="CHEBI:78497"/>
        <dbReference type="ChEBI" id="CHEBI:456215"/>
        <dbReference type="EC" id="6.1.1.7"/>
    </reaction>
</comment>
<proteinExistence type="inferred from homology"/>
<comment type="cofactor">
    <cofactor evidence="15">
        <name>Zn(2+)</name>
        <dbReference type="ChEBI" id="CHEBI:29105"/>
    </cofactor>
    <text evidence="15">Binds 1 zinc ion per subunit.</text>
</comment>
<keyword evidence="5 15" id="KW-0479">Metal-binding</keyword>
<dbReference type="InterPro" id="IPR050058">
    <property type="entry name" value="Ala-tRNA_ligase"/>
</dbReference>
<keyword evidence="12 15" id="KW-0030">Aminoacyl-tRNA synthetase</keyword>
<feature type="domain" description="Alanyl-transfer RNA synthetases family profile" evidence="16">
    <location>
        <begin position="10"/>
        <end position="766"/>
    </location>
</feature>
<dbReference type="Pfam" id="PF02272">
    <property type="entry name" value="DHHA1"/>
    <property type="match status" value="1"/>
</dbReference>
<dbReference type="GO" id="GO:0004813">
    <property type="term" value="F:alanine-tRNA ligase activity"/>
    <property type="evidence" value="ECO:0007669"/>
    <property type="project" value="UniProtKB-UniRule"/>
</dbReference>
<dbReference type="InterPro" id="IPR023033">
    <property type="entry name" value="Ala_tRNA_ligase_euk/bac"/>
</dbReference>
<dbReference type="NCBIfam" id="TIGR00344">
    <property type="entry name" value="alaS"/>
    <property type="match status" value="1"/>
</dbReference>
<dbReference type="InterPro" id="IPR012947">
    <property type="entry name" value="tRNA_SAD"/>
</dbReference>
<dbReference type="GO" id="GO:0002161">
    <property type="term" value="F:aminoacyl-tRNA deacylase activity"/>
    <property type="evidence" value="ECO:0007669"/>
    <property type="project" value="TreeGrafter"/>
</dbReference>
<dbReference type="HOGENOM" id="CLU_004485_5_0_1"/>
<dbReference type="Gene3D" id="3.30.930.10">
    <property type="entry name" value="Bira Bifunctional Protein, Domain 2"/>
    <property type="match status" value="1"/>
</dbReference>
<evidence type="ECO:0000256" key="12">
    <source>
        <dbReference type="ARBA" id="ARBA00023146"/>
    </source>
</evidence>
<comment type="similarity">
    <text evidence="1">Belongs to the class-II aminoacyl-tRNA synthetase family. Alax-L subfamily.</text>
</comment>
<dbReference type="SMART" id="SM00863">
    <property type="entry name" value="tRNA_SAD"/>
    <property type="match status" value="1"/>
</dbReference>
<evidence type="ECO:0000256" key="14">
    <source>
        <dbReference type="ARBA" id="ARBA00055137"/>
    </source>
</evidence>
<dbReference type="InterPro" id="IPR018163">
    <property type="entry name" value="Thr/Ala-tRNA-synth_IIc_edit"/>
</dbReference>
<evidence type="ECO:0000256" key="6">
    <source>
        <dbReference type="ARBA" id="ARBA00022741"/>
    </source>
</evidence>
<dbReference type="InterPro" id="IPR018162">
    <property type="entry name" value="Ala-tRNA-ligase_IIc_anticod-bd"/>
</dbReference>
<comment type="function">
    <text evidence="14 15">Catalyzes the attachment of alanine to tRNA(Ala) in a two-step reaction: alanine is first activated by ATP to form Ala-AMP and then transferred to the acceptor end of tRNA(Ala). Also edits incorrectly charged tRNA(Ala) via its editing domain.</text>
</comment>
<dbReference type="GO" id="GO:0008270">
    <property type="term" value="F:zinc ion binding"/>
    <property type="evidence" value="ECO:0007669"/>
    <property type="project" value="UniProtKB-UniRule"/>
</dbReference>
<feature type="binding site" evidence="15">
    <location>
        <position position="608"/>
    </location>
    <ligand>
        <name>Zn(2+)</name>
        <dbReference type="ChEBI" id="CHEBI:29105"/>
    </ligand>
</feature>
<dbReference type="Gene3D" id="3.30.980.10">
    <property type="entry name" value="Threonyl-trna Synthetase, Chain A, domain 2"/>
    <property type="match status" value="1"/>
</dbReference>
<dbReference type="InterPro" id="IPR018164">
    <property type="entry name" value="Ala-tRNA-synth_IIc_N"/>
</dbReference>
<keyword evidence="11 15" id="KW-0496">Mitochondrion</keyword>